<reference evidence="1" key="1">
    <citation type="submission" date="2021-03" db="EMBL/GenBank/DDBJ databases">
        <authorList>
            <consortium name="DOE Joint Genome Institute"/>
            <person name="Ahrendt S."/>
            <person name="Looney B.P."/>
            <person name="Miyauchi S."/>
            <person name="Morin E."/>
            <person name="Drula E."/>
            <person name="Courty P.E."/>
            <person name="Chicoki N."/>
            <person name="Fauchery L."/>
            <person name="Kohler A."/>
            <person name="Kuo A."/>
            <person name="Labutti K."/>
            <person name="Pangilinan J."/>
            <person name="Lipzen A."/>
            <person name="Riley R."/>
            <person name="Andreopoulos W."/>
            <person name="He G."/>
            <person name="Johnson J."/>
            <person name="Barry K.W."/>
            <person name="Grigoriev I.V."/>
            <person name="Nagy L."/>
            <person name="Hibbett D."/>
            <person name="Henrissat B."/>
            <person name="Matheny P.B."/>
            <person name="Labbe J."/>
            <person name="Martin F."/>
        </authorList>
    </citation>
    <scope>NUCLEOTIDE SEQUENCE</scope>
    <source>
        <strain evidence="1">HHB10654</strain>
    </source>
</reference>
<dbReference type="EMBL" id="MU277276">
    <property type="protein sequence ID" value="KAI0055884.1"/>
    <property type="molecule type" value="Genomic_DNA"/>
</dbReference>
<organism evidence="1 2">
    <name type="scientific">Artomyces pyxidatus</name>
    <dbReference type="NCBI Taxonomy" id="48021"/>
    <lineage>
        <taxon>Eukaryota</taxon>
        <taxon>Fungi</taxon>
        <taxon>Dikarya</taxon>
        <taxon>Basidiomycota</taxon>
        <taxon>Agaricomycotina</taxon>
        <taxon>Agaricomycetes</taxon>
        <taxon>Russulales</taxon>
        <taxon>Auriscalpiaceae</taxon>
        <taxon>Artomyces</taxon>
    </lineage>
</organism>
<sequence length="68" mass="7533">MRPRCRKAYLLCVPAGGACRMMPSSSTRQRIDGGLLSESALTKPDGAWRQRRRHPDTSALRHAISLAL</sequence>
<evidence type="ECO:0000313" key="1">
    <source>
        <dbReference type="EMBL" id="KAI0055884.1"/>
    </source>
</evidence>
<keyword evidence="2" id="KW-1185">Reference proteome</keyword>
<evidence type="ECO:0000313" key="2">
    <source>
        <dbReference type="Proteomes" id="UP000814140"/>
    </source>
</evidence>
<accession>A0ACB8SH53</accession>
<proteinExistence type="predicted"/>
<gene>
    <name evidence="1" type="ORF">BV25DRAFT_1719237</name>
</gene>
<protein>
    <submittedName>
        <fullName evidence="1">Uncharacterized protein</fullName>
    </submittedName>
</protein>
<comment type="caution">
    <text evidence="1">The sequence shown here is derived from an EMBL/GenBank/DDBJ whole genome shotgun (WGS) entry which is preliminary data.</text>
</comment>
<name>A0ACB8SH53_9AGAM</name>
<reference evidence="1" key="2">
    <citation type="journal article" date="2022" name="New Phytol.">
        <title>Evolutionary transition to the ectomycorrhizal habit in the genomes of a hyperdiverse lineage of mushroom-forming fungi.</title>
        <authorList>
            <person name="Looney B."/>
            <person name="Miyauchi S."/>
            <person name="Morin E."/>
            <person name="Drula E."/>
            <person name="Courty P.E."/>
            <person name="Kohler A."/>
            <person name="Kuo A."/>
            <person name="LaButti K."/>
            <person name="Pangilinan J."/>
            <person name="Lipzen A."/>
            <person name="Riley R."/>
            <person name="Andreopoulos W."/>
            <person name="He G."/>
            <person name="Johnson J."/>
            <person name="Nolan M."/>
            <person name="Tritt A."/>
            <person name="Barry K.W."/>
            <person name="Grigoriev I.V."/>
            <person name="Nagy L.G."/>
            <person name="Hibbett D."/>
            <person name="Henrissat B."/>
            <person name="Matheny P.B."/>
            <person name="Labbe J."/>
            <person name="Martin F.M."/>
        </authorList>
    </citation>
    <scope>NUCLEOTIDE SEQUENCE</scope>
    <source>
        <strain evidence="1">HHB10654</strain>
    </source>
</reference>
<dbReference type="Proteomes" id="UP000814140">
    <property type="component" value="Unassembled WGS sequence"/>
</dbReference>